<protein>
    <submittedName>
        <fullName evidence="1">Uncharacterized protein</fullName>
    </submittedName>
</protein>
<dbReference type="VEuPathDB" id="TriTrypDB:LPAL13_350010500"/>
<evidence type="ECO:0000313" key="1">
    <source>
        <dbReference type="EMBL" id="AIO02191.1"/>
    </source>
</evidence>
<name>A0A088S1Y0_LEIPA</name>
<dbReference type="AlphaFoldDB" id="A0A088S1Y0"/>
<gene>
    <name evidence="1" type="ORF">LPMP_350520</name>
</gene>
<evidence type="ECO:0000313" key="2">
    <source>
        <dbReference type="Proteomes" id="UP000063063"/>
    </source>
</evidence>
<dbReference type="eggNOG" id="ENOG502RZ1B">
    <property type="taxonomic scope" value="Eukaryota"/>
</dbReference>
<proteinExistence type="predicted"/>
<reference evidence="1 2" key="1">
    <citation type="journal article" date="2015" name="Sci. Rep.">
        <title>The genome of Leishmania panamensis: insights into genomics of the L. (Viannia) subgenus.</title>
        <authorList>
            <person name="Llanes A."/>
            <person name="Restrepo C.M."/>
            <person name="Vecchio G.D."/>
            <person name="Anguizola F.J."/>
            <person name="Lleonart R."/>
        </authorList>
    </citation>
    <scope>NUCLEOTIDE SEQUENCE [LARGE SCALE GENOMIC DNA]</scope>
    <source>
        <strain evidence="1 2">MHOM/PA/94/PSC-1</strain>
    </source>
</reference>
<dbReference type="Proteomes" id="UP000063063">
    <property type="component" value="Chromosome 35"/>
</dbReference>
<keyword evidence="2" id="KW-1185">Reference proteome</keyword>
<organism evidence="1 2">
    <name type="scientific">Leishmania panamensis</name>
    <dbReference type="NCBI Taxonomy" id="5679"/>
    <lineage>
        <taxon>Eukaryota</taxon>
        <taxon>Discoba</taxon>
        <taxon>Euglenozoa</taxon>
        <taxon>Kinetoplastea</taxon>
        <taxon>Metakinetoplastina</taxon>
        <taxon>Trypanosomatida</taxon>
        <taxon>Trypanosomatidae</taxon>
        <taxon>Leishmaniinae</taxon>
        <taxon>Leishmania</taxon>
        <taxon>Leishmania guyanensis species complex</taxon>
    </lineage>
</organism>
<dbReference type="VEuPathDB" id="TriTrypDB:LPMP_350520"/>
<dbReference type="EMBL" id="CP009404">
    <property type="protein sequence ID" value="AIO02191.1"/>
    <property type="molecule type" value="Genomic_DNA"/>
</dbReference>
<dbReference type="OrthoDB" id="258081at2759"/>
<dbReference type="RefSeq" id="XP_010702991.1">
    <property type="nucleotide sequence ID" value="XM_010704689.1"/>
</dbReference>
<dbReference type="KEGG" id="lpan:LPMP_350520"/>
<accession>A0A088S1Y0</accession>
<dbReference type="GeneID" id="22579081"/>
<sequence>MENIMTEICLVANIIDRLLEANESLRADELLPLTKRLRAAASELSSINPQKQPNLVSSPLPRNVEGLNIMVSRGRQGPSKLQLPRTLAQFTAARRPTLRSHSLSDTCTKVGISKVPHEVSQSICCSLYNLLEGATRLLCASHGHIFVKRGDDMFSIANVSRTLVFPPPQVHHGCLCSADAEVLGSSIALNRYIDEVGRKRAVLVFPIYKIPIGNGPGEPVATIHVERRDHVSAPFSESDECTLYFASLFCGELMSRIPQFNFLESFYDPSTQHIIAPFEPCSSVLLPPIERGGVLTLGEPGKQSSEDPEYAKRAVSQLTRKIKAHSPEILVRRERLPVSNTKPFAPGMLMMPSLLEIQAYVENLQSCWKKNMLDNIDLLELDRETQQDLRLARNELTATRRNLAATADKLRLYELDTWDYKLEYDAMKSELSTYMDGLERLH</sequence>